<organism evidence="4 5">
    <name type="scientific">Lacipirellula parvula</name>
    <dbReference type="NCBI Taxonomy" id="2650471"/>
    <lineage>
        <taxon>Bacteria</taxon>
        <taxon>Pseudomonadati</taxon>
        <taxon>Planctomycetota</taxon>
        <taxon>Planctomycetia</taxon>
        <taxon>Pirellulales</taxon>
        <taxon>Lacipirellulaceae</taxon>
        <taxon>Lacipirellula</taxon>
    </lineage>
</organism>
<evidence type="ECO:0000313" key="4">
    <source>
        <dbReference type="EMBL" id="BBO32550.1"/>
    </source>
</evidence>
<dbReference type="InterPro" id="IPR013325">
    <property type="entry name" value="RNA_pol_sigma_r2"/>
</dbReference>
<protein>
    <recommendedName>
        <fullName evidence="6">RNA polymerase ECF-type sigma factor</fullName>
    </recommendedName>
</protein>
<dbReference type="GO" id="GO:0006352">
    <property type="term" value="P:DNA-templated transcription initiation"/>
    <property type="evidence" value="ECO:0007669"/>
    <property type="project" value="InterPro"/>
</dbReference>
<dbReference type="Gene3D" id="1.10.10.10">
    <property type="entry name" value="Winged helix-like DNA-binding domain superfamily/Winged helix DNA-binding domain"/>
    <property type="match status" value="1"/>
</dbReference>
<name>A0A5K7X7G6_9BACT</name>
<dbReference type="SUPFAM" id="SSF54427">
    <property type="entry name" value="NTF2-like"/>
    <property type="match status" value="1"/>
</dbReference>
<dbReference type="Proteomes" id="UP000326837">
    <property type="component" value="Chromosome"/>
</dbReference>
<dbReference type="Pfam" id="PF08281">
    <property type="entry name" value="Sigma70_r4_2"/>
    <property type="match status" value="1"/>
</dbReference>
<feature type="domain" description="RNA polymerase sigma-70 region 2" evidence="2">
    <location>
        <begin position="8"/>
        <end position="69"/>
    </location>
</feature>
<evidence type="ECO:0000259" key="3">
    <source>
        <dbReference type="Pfam" id="PF08281"/>
    </source>
</evidence>
<gene>
    <name evidence="4" type="ORF">PLANPX_2162</name>
</gene>
<dbReference type="Gene3D" id="3.10.450.50">
    <property type="match status" value="1"/>
</dbReference>
<dbReference type="KEGG" id="lpav:PLANPX_2162"/>
<evidence type="ECO:0000256" key="1">
    <source>
        <dbReference type="ARBA" id="ARBA00011344"/>
    </source>
</evidence>
<dbReference type="PANTHER" id="PTHR30173">
    <property type="entry name" value="SIGMA 19 FACTOR"/>
    <property type="match status" value="1"/>
</dbReference>
<dbReference type="Pfam" id="PF04542">
    <property type="entry name" value="Sigma70_r2"/>
    <property type="match status" value="1"/>
</dbReference>
<dbReference type="NCBIfam" id="NF007214">
    <property type="entry name" value="PRK09636.1"/>
    <property type="match status" value="1"/>
</dbReference>
<dbReference type="InterPro" id="IPR014303">
    <property type="entry name" value="RNA_pol_sigma-70_ECF"/>
</dbReference>
<accession>A0A5K7X7G6</accession>
<dbReference type="InterPro" id="IPR013249">
    <property type="entry name" value="RNA_pol_sigma70_r4_t2"/>
</dbReference>
<dbReference type="InterPro" id="IPR014284">
    <property type="entry name" value="RNA_pol_sigma-70_dom"/>
</dbReference>
<dbReference type="SUPFAM" id="SSF88946">
    <property type="entry name" value="Sigma2 domain of RNA polymerase sigma factors"/>
    <property type="match status" value="1"/>
</dbReference>
<dbReference type="SUPFAM" id="SSF88659">
    <property type="entry name" value="Sigma3 and sigma4 domains of RNA polymerase sigma factors"/>
    <property type="match status" value="1"/>
</dbReference>
<dbReference type="GO" id="GO:0003677">
    <property type="term" value="F:DNA binding"/>
    <property type="evidence" value="ECO:0007669"/>
    <property type="project" value="InterPro"/>
</dbReference>
<dbReference type="PANTHER" id="PTHR30173:SF36">
    <property type="entry name" value="ECF RNA POLYMERASE SIGMA FACTOR SIGJ"/>
    <property type="match status" value="1"/>
</dbReference>
<dbReference type="AlphaFoldDB" id="A0A5K7X7G6"/>
<dbReference type="RefSeq" id="WP_152098499.1">
    <property type="nucleotide sequence ID" value="NZ_AP021861.1"/>
</dbReference>
<dbReference type="InterPro" id="IPR036388">
    <property type="entry name" value="WH-like_DNA-bd_sf"/>
</dbReference>
<dbReference type="Gene3D" id="1.10.1740.10">
    <property type="match status" value="1"/>
</dbReference>
<comment type="subunit">
    <text evidence="1">Interacts transiently with the RNA polymerase catalytic core formed by RpoA, RpoB, RpoC and RpoZ (2 alpha, 1 beta, 1 beta' and 1 omega subunit) to form the RNA polymerase holoenzyme that can initiate transcription.</text>
</comment>
<sequence>MREADEIFEELRPSLSRLAYRMLGSLADADDVLQEAYLRWNREPRAEVIVPHAWLNTAVTRLCIDRRRAIDARKETYVGPWLPEPLVELEAPAADVQAEAAESVSMAMMVVLESLTPVERAAYLLRRVFDYSYAEIAAMLEKSEANCRQLVSRAEEHVRQRRPRFDATRAEAERVTGAFVAACASGDLNRLVELLASDAVVYSDGGGKAKAALAPIFGADRISRFFLGIIRKTPDLAKLKAITVNGMPGLLATLDGQVVIVLTFEIVEGRIVKGFIMRNPDKLARVGIAE</sequence>
<evidence type="ECO:0000259" key="2">
    <source>
        <dbReference type="Pfam" id="PF04542"/>
    </source>
</evidence>
<dbReference type="InterPro" id="IPR013324">
    <property type="entry name" value="RNA_pol_sigma_r3/r4-like"/>
</dbReference>
<dbReference type="NCBIfam" id="TIGR02937">
    <property type="entry name" value="sigma70-ECF"/>
    <property type="match status" value="1"/>
</dbReference>
<proteinExistence type="predicted"/>
<dbReference type="InterPro" id="IPR007627">
    <property type="entry name" value="RNA_pol_sigma70_r2"/>
</dbReference>
<evidence type="ECO:0000313" key="5">
    <source>
        <dbReference type="Proteomes" id="UP000326837"/>
    </source>
</evidence>
<dbReference type="NCBIfam" id="TIGR02957">
    <property type="entry name" value="SigX4"/>
    <property type="match status" value="1"/>
</dbReference>
<keyword evidence="5" id="KW-1185">Reference proteome</keyword>
<dbReference type="InterPro" id="IPR032710">
    <property type="entry name" value="NTF2-like_dom_sf"/>
</dbReference>
<dbReference type="EMBL" id="AP021861">
    <property type="protein sequence ID" value="BBO32550.1"/>
    <property type="molecule type" value="Genomic_DNA"/>
</dbReference>
<evidence type="ECO:0008006" key="6">
    <source>
        <dbReference type="Google" id="ProtNLM"/>
    </source>
</evidence>
<feature type="domain" description="RNA polymerase sigma factor 70 region 4 type 2" evidence="3">
    <location>
        <begin position="107"/>
        <end position="157"/>
    </location>
</feature>
<dbReference type="GO" id="GO:0016987">
    <property type="term" value="F:sigma factor activity"/>
    <property type="evidence" value="ECO:0007669"/>
    <property type="project" value="InterPro"/>
</dbReference>
<dbReference type="InterPro" id="IPR052704">
    <property type="entry name" value="ECF_Sigma-70_Domain"/>
</dbReference>
<reference evidence="5" key="1">
    <citation type="submission" date="2019-10" db="EMBL/GenBank/DDBJ databases">
        <title>Lacipirellula parvula gen. nov., sp. nov., representing a lineage of planctomycetes widespread in freshwater anoxic habitats, and description of the family Lacipirellulaceae.</title>
        <authorList>
            <person name="Dedysh S.N."/>
            <person name="Kulichevskaya I.S."/>
            <person name="Beletsky A.V."/>
            <person name="Rakitin A.L."/>
            <person name="Mardanov A.V."/>
            <person name="Ivanova A.A."/>
            <person name="Saltykova V.X."/>
            <person name="Rijpstra W.I.C."/>
            <person name="Sinninghe Damste J.S."/>
            <person name="Ravin N.V."/>
        </authorList>
    </citation>
    <scope>NUCLEOTIDE SEQUENCE [LARGE SCALE GENOMIC DNA]</scope>
    <source>
        <strain evidence="5">PX69</strain>
    </source>
</reference>